<keyword evidence="7" id="KW-0732">Signal</keyword>
<comment type="subcellular location">
    <subcellularLocation>
        <location evidence="1">Membrane</location>
        <topology evidence="1">Multi-pass membrane protein</topology>
    </subcellularLocation>
</comment>
<evidence type="ECO:0000256" key="3">
    <source>
        <dbReference type="ARBA" id="ARBA00022989"/>
    </source>
</evidence>
<keyword evidence="9" id="KW-1185">Reference proteome</keyword>
<dbReference type="GO" id="GO:0032153">
    <property type="term" value="C:cell division site"/>
    <property type="evidence" value="ECO:0007669"/>
    <property type="project" value="TreeGrafter"/>
</dbReference>
<feature type="compositionally biased region" description="Polar residues" evidence="5">
    <location>
        <begin position="253"/>
        <end position="262"/>
    </location>
</feature>
<feature type="transmembrane region" description="Helical" evidence="6">
    <location>
        <begin position="83"/>
        <end position="106"/>
    </location>
</feature>
<dbReference type="InterPro" id="IPR009571">
    <property type="entry name" value="SUR7/Rim9-like_fungi"/>
</dbReference>
<evidence type="ECO:0000256" key="6">
    <source>
        <dbReference type="SAM" id="Phobius"/>
    </source>
</evidence>
<feature type="compositionally biased region" description="Low complexity" evidence="5">
    <location>
        <begin position="397"/>
        <end position="406"/>
    </location>
</feature>
<feature type="compositionally biased region" description="Pro residues" evidence="5">
    <location>
        <begin position="768"/>
        <end position="793"/>
    </location>
</feature>
<dbReference type="InterPro" id="IPR051380">
    <property type="entry name" value="pH-response_reg_palI/RIM9"/>
</dbReference>
<dbReference type="GO" id="GO:0035838">
    <property type="term" value="C:growing cell tip"/>
    <property type="evidence" value="ECO:0007669"/>
    <property type="project" value="TreeGrafter"/>
</dbReference>
<feature type="compositionally biased region" description="Gly residues" evidence="5">
    <location>
        <begin position="382"/>
        <end position="393"/>
    </location>
</feature>
<gene>
    <name evidence="8" type="ORF">Z519_12656</name>
</gene>
<feature type="signal peptide" evidence="7">
    <location>
        <begin position="1"/>
        <end position="25"/>
    </location>
</feature>
<dbReference type="AlphaFoldDB" id="A0A0D2H0E0"/>
<evidence type="ECO:0000313" key="8">
    <source>
        <dbReference type="EMBL" id="KIW86743.1"/>
    </source>
</evidence>
<sequence length="806" mass="85452">MLRPATPLTVLLLISFVFLLLSVLSTPVIHSIPIATYQGVNFGVFGYCTPSKCSGIRVGYTTDGLFPTGDTDFNLPSSARHSLSSLLIVHPVAAFCNLVCLALAAAAHLHSPSHSARYLLGLLILLLPTLLVTLLAFLVDILLFVPHLQWAGWIVLASTILIAASGVVTCAMRRTLVSRKARKKRIAENAEMSGENFYNRQAQESKTVAQTFTAEPTMPMVNGSPGADRLPAFATFDASQKSDEERQPLRAQVLSNEPTLVTPSRDGASDRYYGPPSRSSSRPPYSGPRDQFGNPPPLPPPGPDGAMVSGQGRRSGDEPTPPGPYRDRSLPPPGGRGYPPRGRGNYPPRGGYPPRAGAVGPRGPPPPQGYPGRGGFSTDTRGGYGGRGRGGFPPGAPVGSGMAAGAIMGGGPRRPPPGYPPSGADSTSERYTPPDEYPVTMGPPLPMGPSQQYIEDNERRYDLRSPSVYTQGGEELQGPYGASAQSPGRERTSPYGSRVQSPLGTLRRPSPPPAMPPLPTTQPMEMASTSIRDFNPRRSQSQDPYVPARANWNNMSVDDMGHPRSPGRHGQSPVELSTSWSHVGGYNGQPHRPRVNSGGSDVYYEDVDPRFASDPEPAMPQNPHVEGRSRRPPPLLTPGPPGHYRPDSYNEIPPTNSYEELPGARSPAESENSNFTSVSQRGINPNWRPGNGGEFNSLGPARRRDHQTRQDMLLAGNPDFELPGAMGPPRLPMRGRGGSPAMRGGMMRGGPARIPPASAVGGSGDGPYPTPMGPPLPGGTMGPPGPGPGPGIAPAPGMGMGGMREI</sequence>
<keyword evidence="3 6" id="KW-1133">Transmembrane helix</keyword>
<feature type="transmembrane region" description="Helical" evidence="6">
    <location>
        <begin position="150"/>
        <end position="172"/>
    </location>
</feature>
<dbReference type="GeneID" id="27705584"/>
<evidence type="ECO:0000256" key="7">
    <source>
        <dbReference type="SAM" id="SignalP"/>
    </source>
</evidence>
<organism evidence="8 9">
    <name type="scientific">Cladophialophora bantiana (strain ATCC 10958 / CBS 173.52 / CDC B-1940 / NIH 8579)</name>
    <name type="common">Xylohypha bantiana</name>
    <dbReference type="NCBI Taxonomy" id="1442370"/>
    <lineage>
        <taxon>Eukaryota</taxon>
        <taxon>Fungi</taxon>
        <taxon>Dikarya</taxon>
        <taxon>Ascomycota</taxon>
        <taxon>Pezizomycotina</taxon>
        <taxon>Eurotiomycetes</taxon>
        <taxon>Chaetothyriomycetidae</taxon>
        <taxon>Chaetothyriales</taxon>
        <taxon>Herpotrichiellaceae</taxon>
        <taxon>Cladophialophora</taxon>
    </lineage>
</organism>
<dbReference type="RefSeq" id="XP_016613412.1">
    <property type="nucleotide sequence ID" value="XM_016770361.1"/>
</dbReference>
<protein>
    <recommendedName>
        <fullName evidence="10">Pali-domain-containing protein</fullName>
    </recommendedName>
</protein>
<reference evidence="8" key="1">
    <citation type="submission" date="2015-01" db="EMBL/GenBank/DDBJ databases">
        <title>The Genome Sequence of Cladophialophora bantiana CBS 173.52.</title>
        <authorList>
            <consortium name="The Broad Institute Genomics Platform"/>
            <person name="Cuomo C."/>
            <person name="de Hoog S."/>
            <person name="Gorbushina A."/>
            <person name="Stielow B."/>
            <person name="Teixiera M."/>
            <person name="Abouelleil A."/>
            <person name="Chapman S.B."/>
            <person name="Priest M."/>
            <person name="Young S.K."/>
            <person name="Wortman J."/>
            <person name="Nusbaum C."/>
            <person name="Birren B."/>
        </authorList>
    </citation>
    <scope>NUCLEOTIDE SEQUENCE [LARGE SCALE GENOMIC DNA]</scope>
    <source>
        <strain evidence="8">CBS 173.52</strain>
    </source>
</reference>
<feature type="compositionally biased region" description="Polar residues" evidence="5">
    <location>
        <begin position="494"/>
        <end position="503"/>
    </location>
</feature>
<feature type="compositionally biased region" description="Pro residues" evidence="5">
    <location>
        <begin position="319"/>
        <end position="334"/>
    </location>
</feature>
<dbReference type="PANTHER" id="PTHR28013">
    <property type="entry name" value="PROTEIN DCV1-RELATED"/>
    <property type="match status" value="1"/>
</dbReference>
<feature type="compositionally biased region" description="Pro residues" evidence="5">
    <location>
        <begin position="509"/>
        <end position="520"/>
    </location>
</feature>
<dbReference type="PANTHER" id="PTHR28013:SF3">
    <property type="entry name" value="PROTEIN DCV1-RELATED"/>
    <property type="match status" value="1"/>
</dbReference>
<feature type="transmembrane region" description="Helical" evidence="6">
    <location>
        <begin position="118"/>
        <end position="144"/>
    </location>
</feature>
<keyword evidence="2 6" id="KW-0812">Transmembrane</keyword>
<accession>A0A0D2H0E0</accession>
<feature type="compositionally biased region" description="Polar residues" evidence="5">
    <location>
        <begin position="527"/>
        <end position="543"/>
    </location>
</feature>
<dbReference type="Pfam" id="PF06687">
    <property type="entry name" value="SUR7"/>
    <property type="match status" value="1"/>
</dbReference>
<name>A0A0D2H0E0_CLAB1</name>
<dbReference type="HOGENOM" id="CLU_016694_1_0_1"/>
<feature type="compositionally biased region" description="Pro residues" evidence="5">
    <location>
        <begin position="632"/>
        <end position="643"/>
    </location>
</feature>
<dbReference type="VEuPathDB" id="FungiDB:Z519_12656"/>
<feature type="compositionally biased region" description="Polar residues" evidence="5">
    <location>
        <begin position="669"/>
        <end position="683"/>
    </location>
</feature>
<evidence type="ECO:0000256" key="2">
    <source>
        <dbReference type="ARBA" id="ARBA00022692"/>
    </source>
</evidence>
<feature type="compositionally biased region" description="Low complexity" evidence="5">
    <location>
        <begin position="271"/>
        <end position="289"/>
    </location>
</feature>
<feature type="region of interest" description="Disordered" evidence="5">
    <location>
        <begin position="238"/>
        <end position="706"/>
    </location>
</feature>
<feature type="chain" id="PRO_5002242902" description="Pali-domain-containing protein" evidence="7">
    <location>
        <begin position="26"/>
        <end position="806"/>
    </location>
</feature>
<dbReference type="OrthoDB" id="2354757at2759"/>
<dbReference type="GO" id="GO:0005886">
    <property type="term" value="C:plasma membrane"/>
    <property type="evidence" value="ECO:0007669"/>
    <property type="project" value="InterPro"/>
</dbReference>
<dbReference type="Proteomes" id="UP000053789">
    <property type="component" value="Unassembled WGS sequence"/>
</dbReference>
<feature type="compositionally biased region" description="Low complexity" evidence="5">
    <location>
        <begin position="338"/>
        <end position="361"/>
    </location>
</feature>
<evidence type="ECO:0000256" key="4">
    <source>
        <dbReference type="ARBA" id="ARBA00023136"/>
    </source>
</evidence>
<proteinExistence type="predicted"/>
<evidence type="ECO:0000256" key="1">
    <source>
        <dbReference type="ARBA" id="ARBA00004141"/>
    </source>
</evidence>
<evidence type="ECO:0000313" key="9">
    <source>
        <dbReference type="Proteomes" id="UP000053789"/>
    </source>
</evidence>
<evidence type="ECO:0008006" key="10">
    <source>
        <dbReference type="Google" id="ProtNLM"/>
    </source>
</evidence>
<feature type="compositionally biased region" description="Pro residues" evidence="5">
    <location>
        <begin position="294"/>
        <end position="303"/>
    </location>
</feature>
<keyword evidence="4 6" id="KW-0472">Membrane</keyword>
<evidence type="ECO:0000256" key="5">
    <source>
        <dbReference type="SAM" id="MobiDB-lite"/>
    </source>
</evidence>
<dbReference type="EMBL" id="KN847011">
    <property type="protein sequence ID" value="KIW86743.1"/>
    <property type="molecule type" value="Genomic_DNA"/>
</dbReference>
<feature type="region of interest" description="Disordered" evidence="5">
    <location>
        <begin position="760"/>
        <end position="806"/>
    </location>
</feature>